<dbReference type="EMBL" id="JAMQOP010000003">
    <property type="protein sequence ID" value="MDS0300239.1"/>
    <property type="molecule type" value="Genomic_DNA"/>
</dbReference>
<gene>
    <name evidence="10" type="ORF">NDI76_15940</name>
</gene>
<dbReference type="EC" id="2.4.-.-" evidence="10"/>
<evidence type="ECO:0000256" key="7">
    <source>
        <dbReference type="ARBA" id="ARBA00023136"/>
    </source>
</evidence>
<dbReference type="PANTHER" id="PTHR33908">
    <property type="entry name" value="MANNOSYLTRANSFERASE YKCB-RELATED"/>
    <property type="match status" value="1"/>
</dbReference>
<evidence type="ECO:0000313" key="11">
    <source>
        <dbReference type="Proteomes" id="UP001257060"/>
    </source>
</evidence>
<dbReference type="Pfam" id="PF13231">
    <property type="entry name" value="PMT_2"/>
    <property type="match status" value="1"/>
</dbReference>
<evidence type="ECO:0000256" key="1">
    <source>
        <dbReference type="ARBA" id="ARBA00004651"/>
    </source>
</evidence>
<keyword evidence="11" id="KW-1185">Reference proteome</keyword>
<feature type="transmembrane region" description="Helical" evidence="8">
    <location>
        <begin position="367"/>
        <end position="391"/>
    </location>
</feature>
<feature type="transmembrane region" description="Helical" evidence="8">
    <location>
        <begin position="321"/>
        <end position="345"/>
    </location>
</feature>
<feature type="transmembrane region" description="Helical" evidence="8">
    <location>
        <begin position="74"/>
        <end position="94"/>
    </location>
</feature>
<dbReference type="GO" id="GO:0016757">
    <property type="term" value="F:glycosyltransferase activity"/>
    <property type="evidence" value="ECO:0007669"/>
    <property type="project" value="UniProtKB-KW"/>
</dbReference>
<evidence type="ECO:0000256" key="4">
    <source>
        <dbReference type="ARBA" id="ARBA00022679"/>
    </source>
</evidence>
<evidence type="ECO:0000313" key="10">
    <source>
        <dbReference type="EMBL" id="MDS0300239.1"/>
    </source>
</evidence>
<keyword evidence="4 10" id="KW-0808">Transferase</keyword>
<comment type="subcellular location">
    <subcellularLocation>
        <location evidence="1">Cell membrane</location>
        <topology evidence="1">Multi-pass membrane protein</topology>
    </subcellularLocation>
</comment>
<accession>A0ABU2GHH8</accession>
<feature type="transmembrane region" description="Helical" evidence="8">
    <location>
        <begin position="135"/>
        <end position="161"/>
    </location>
</feature>
<proteinExistence type="predicted"/>
<dbReference type="PANTHER" id="PTHR33908:SF11">
    <property type="entry name" value="MEMBRANE PROTEIN"/>
    <property type="match status" value="1"/>
</dbReference>
<dbReference type="Proteomes" id="UP001257060">
    <property type="component" value="Unassembled WGS sequence"/>
</dbReference>
<comment type="caution">
    <text evidence="10">The sequence shown here is derived from an EMBL/GenBank/DDBJ whole genome shotgun (WGS) entry which is preliminary data.</text>
</comment>
<keyword evidence="5 8" id="KW-0812">Transmembrane</keyword>
<feature type="transmembrane region" description="Helical" evidence="8">
    <location>
        <begin position="241"/>
        <end position="258"/>
    </location>
</feature>
<keyword evidence="3 10" id="KW-0328">Glycosyltransferase</keyword>
<sequence>MVQRGEWLIPHLYLHPQKDVIAFQAFLEKPPLVMWLEAVSMSIFGVSRFAARLPIAILAILSAILVYYMGRQMISRFAGFVASVVFVTTPIIFANGHGARTANTDLPLVFFGTIFVFLTWVVFTQDRRELLPYVGIAAALAVLTKGFSAGTFVIAVAPLVLLYYRTFLSKEMFLSIGVTLVLVLPWPIYAWFHYRQEFLYQIFFQQVLTRATGSGLYSKSGAIFEFMRYPYFREIPSMMDPWFVLLFPAAAIAVYTGWRKRRLKAPIFLAWWALSTFGFYVVTGNHGWYIMPIAVPCALLIGIGADAITEEHPKLMVISGFAVAILVLRTNSTLWAVLLGIGLIICSERNGISQKIQHSYSTKATNVLSHVVPVLFAFALVVALVGGIPVGSGNSFDGFERLGKATDQHVPNGEPIILGPNAPKKEFAFSFYAQRPISSVTSEEIVSLSQETYIIVGPQTQSELSHDYQILYEGGKYNLIHLKPDRSASVAIEKRRH</sequence>
<feature type="transmembrane region" description="Helical" evidence="8">
    <location>
        <begin position="49"/>
        <end position="68"/>
    </location>
</feature>
<dbReference type="RefSeq" id="WP_310925134.1">
    <property type="nucleotide sequence ID" value="NZ_JAMQOP010000003.1"/>
</dbReference>
<keyword evidence="6 8" id="KW-1133">Transmembrane helix</keyword>
<feature type="domain" description="Glycosyltransferase RgtA/B/C/D-like" evidence="9">
    <location>
        <begin position="29"/>
        <end position="189"/>
    </location>
</feature>
<dbReference type="InterPro" id="IPR038731">
    <property type="entry name" value="RgtA/B/C-like"/>
</dbReference>
<feature type="transmembrane region" description="Helical" evidence="8">
    <location>
        <begin position="173"/>
        <end position="192"/>
    </location>
</feature>
<evidence type="ECO:0000259" key="9">
    <source>
        <dbReference type="Pfam" id="PF13231"/>
    </source>
</evidence>
<feature type="transmembrane region" description="Helical" evidence="8">
    <location>
        <begin position="106"/>
        <end position="123"/>
    </location>
</feature>
<protein>
    <submittedName>
        <fullName evidence="10">Glycosyltransferase family 39 protein</fullName>
        <ecNumber evidence="10">2.4.-.-</ecNumber>
    </submittedName>
</protein>
<evidence type="ECO:0000256" key="3">
    <source>
        <dbReference type="ARBA" id="ARBA00022676"/>
    </source>
</evidence>
<keyword evidence="7 8" id="KW-0472">Membrane</keyword>
<evidence type="ECO:0000256" key="2">
    <source>
        <dbReference type="ARBA" id="ARBA00022475"/>
    </source>
</evidence>
<keyword evidence="2" id="KW-1003">Cell membrane</keyword>
<feature type="transmembrane region" description="Helical" evidence="8">
    <location>
        <begin position="265"/>
        <end position="282"/>
    </location>
</feature>
<evidence type="ECO:0000256" key="8">
    <source>
        <dbReference type="SAM" id="Phobius"/>
    </source>
</evidence>
<evidence type="ECO:0000256" key="6">
    <source>
        <dbReference type="ARBA" id="ARBA00022989"/>
    </source>
</evidence>
<name>A0ABU2GHH8_9EURY</name>
<reference evidence="10 11" key="1">
    <citation type="submission" date="2022-06" db="EMBL/GenBank/DDBJ databases">
        <title>Halogeometricum sp. a new haloarchaeum isolate from saline soil.</title>
        <authorList>
            <person name="Strakova D."/>
            <person name="Galisteo C."/>
            <person name="Sanchez-Porro C."/>
            <person name="Ventosa A."/>
        </authorList>
    </citation>
    <scope>NUCLEOTIDE SEQUENCE [LARGE SCALE GENOMIC DNA]</scope>
    <source>
        <strain evidence="10 11">S1BR25-6</strain>
    </source>
</reference>
<organism evidence="10 11">
    <name type="scientific">Halogeometricum salsisoli</name>
    <dbReference type="NCBI Taxonomy" id="2950536"/>
    <lineage>
        <taxon>Archaea</taxon>
        <taxon>Methanobacteriati</taxon>
        <taxon>Methanobacteriota</taxon>
        <taxon>Stenosarchaea group</taxon>
        <taxon>Halobacteria</taxon>
        <taxon>Halobacteriales</taxon>
        <taxon>Haloferacaceae</taxon>
        <taxon>Halogeometricum</taxon>
    </lineage>
</organism>
<feature type="transmembrane region" description="Helical" evidence="8">
    <location>
        <begin position="288"/>
        <end position="309"/>
    </location>
</feature>
<evidence type="ECO:0000256" key="5">
    <source>
        <dbReference type="ARBA" id="ARBA00022692"/>
    </source>
</evidence>
<dbReference type="InterPro" id="IPR050297">
    <property type="entry name" value="LipidA_mod_glycosyltrf_83"/>
</dbReference>